<feature type="transmembrane region" description="Helical" evidence="1">
    <location>
        <begin position="97"/>
        <end position="119"/>
    </location>
</feature>
<gene>
    <name evidence="2" type="ORF">H2201_002520</name>
</gene>
<dbReference type="Proteomes" id="UP001172684">
    <property type="component" value="Unassembled WGS sequence"/>
</dbReference>
<evidence type="ECO:0000256" key="1">
    <source>
        <dbReference type="SAM" id="Phobius"/>
    </source>
</evidence>
<keyword evidence="1" id="KW-0472">Membrane</keyword>
<sequence>MSSSSDNRLTALTPDNHQPWLWFTHVFTAVFVTLAAIVRVSVKRTQAGIGDGVLLLAHLLYIVYWTILLFSLLNSVGKSERVTSDNEETNASKPARWIVFTLFEAILEFVPVVQVATAISIVQVDMKTKVWVVTIFSFRLVVWIPAWMHLSAYLTFLRHGRPNIDIVPTLVGEELWVALALASASVPVLMRVANKFTTTGVALGATIMSRSRETPVESFKMKSTSSGKMNSLSGKIGLRSKDEPVCTTCVAAKRGEAASIGSTAGSQVGILKEVQFDVLEQHVQEKPGV</sequence>
<proteinExistence type="predicted"/>
<organism evidence="2 3">
    <name type="scientific">Coniosporium apollinis</name>
    <dbReference type="NCBI Taxonomy" id="61459"/>
    <lineage>
        <taxon>Eukaryota</taxon>
        <taxon>Fungi</taxon>
        <taxon>Dikarya</taxon>
        <taxon>Ascomycota</taxon>
        <taxon>Pezizomycotina</taxon>
        <taxon>Dothideomycetes</taxon>
        <taxon>Dothideomycetes incertae sedis</taxon>
        <taxon>Coniosporium</taxon>
    </lineage>
</organism>
<feature type="transmembrane region" description="Helical" evidence="1">
    <location>
        <begin position="131"/>
        <end position="155"/>
    </location>
</feature>
<dbReference type="PANTHER" id="PTHR39614:SF2">
    <property type="entry name" value="INTEGRAL MEMBRANE PROTEIN"/>
    <property type="match status" value="1"/>
</dbReference>
<accession>A0ABQ9NY70</accession>
<dbReference type="PANTHER" id="PTHR39614">
    <property type="entry name" value="INTEGRAL MEMBRANE PROTEIN"/>
    <property type="match status" value="1"/>
</dbReference>
<evidence type="ECO:0000313" key="3">
    <source>
        <dbReference type="Proteomes" id="UP001172684"/>
    </source>
</evidence>
<name>A0ABQ9NY70_9PEZI</name>
<feature type="transmembrane region" description="Helical" evidence="1">
    <location>
        <begin position="54"/>
        <end position="77"/>
    </location>
</feature>
<feature type="transmembrane region" description="Helical" evidence="1">
    <location>
        <begin position="20"/>
        <end position="42"/>
    </location>
</feature>
<evidence type="ECO:0008006" key="4">
    <source>
        <dbReference type="Google" id="ProtNLM"/>
    </source>
</evidence>
<dbReference type="EMBL" id="JAPDRL010000013">
    <property type="protein sequence ID" value="KAJ9667319.1"/>
    <property type="molecule type" value="Genomic_DNA"/>
</dbReference>
<keyword evidence="1" id="KW-1133">Transmembrane helix</keyword>
<keyword evidence="1" id="KW-0812">Transmembrane</keyword>
<evidence type="ECO:0000313" key="2">
    <source>
        <dbReference type="EMBL" id="KAJ9667319.1"/>
    </source>
</evidence>
<protein>
    <recommendedName>
        <fullName evidence="4">Very-long-chain (3R)-3-hydroxyacyl-CoA dehydratase</fullName>
    </recommendedName>
</protein>
<reference evidence="2" key="1">
    <citation type="submission" date="2022-10" db="EMBL/GenBank/DDBJ databases">
        <title>Culturing micro-colonial fungi from biological soil crusts in the Mojave desert and describing Neophaeococcomyces mojavensis, and introducing the new genera and species Taxawa tesnikishii.</title>
        <authorList>
            <person name="Kurbessoian T."/>
            <person name="Stajich J.E."/>
        </authorList>
    </citation>
    <scope>NUCLEOTIDE SEQUENCE</scope>
    <source>
        <strain evidence="2">TK_1</strain>
    </source>
</reference>
<comment type="caution">
    <text evidence="2">The sequence shown here is derived from an EMBL/GenBank/DDBJ whole genome shotgun (WGS) entry which is preliminary data.</text>
</comment>
<keyword evidence="3" id="KW-1185">Reference proteome</keyword>
<feature type="transmembrane region" description="Helical" evidence="1">
    <location>
        <begin position="175"/>
        <end position="193"/>
    </location>
</feature>